<evidence type="ECO:0000313" key="2">
    <source>
        <dbReference type="EMBL" id="SAL64300.1"/>
    </source>
</evidence>
<proteinExistence type="predicted"/>
<comment type="caution">
    <text evidence="2">The sequence shown here is derived from an EMBL/GenBank/DDBJ whole genome shotgun (WGS) entry which is preliminary data.</text>
</comment>
<organism evidence="2 3">
    <name type="scientific">Caballeronia arvi</name>
    <dbReference type="NCBI Taxonomy" id="1777135"/>
    <lineage>
        <taxon>Bacteria</taxon>
        <taxon>Pseudomonadati</taxon>
        <taxon>Pseudomonadota</taxon>
        <taxon>Betaproteobacteria</taxon>
        <taxon>Burkholderiales</taxon>
        <taxon>Burkholderiaceae</taxon>
        <taxon>Caballeronia</taxon>
    </lineage>
</organism>
<keyword evidence="3" id="KW-1185">Reference proteome</keyword>
<evidence type="ECO:0000256" key="1">
    <source>
        <dbReference type="SAM" id="MobiDB-lite"/>
    </source>
</evidence>
<name>A0A158J7J1_9BURK</name>
<dbReference type="EMBL" id="FCOM02000013">
    <property type="protein sequence ID" value="SAL64300.1"/>
    <property type="molecule type" value="Genomic_DNA"/>
</dbReference>
<gene>
    <name evidence="2" type="ORF">AWB74_03452</name>
</gene>
<sequence length="58" mass="6051">MTICTSSLIRTVTVGSGISPDLLTPRMLLARALAGSWSGREASPHTAGGELHPALKTY</sequence>
<protein>
    <submittedName>
        <fullName evidence="2">Uncharacterized protein</fullName>
    </submittedName>
</protein>
<evidence type="ECO:0000313" key="3">
    <source>
        <dbReference type="Proteomes" id="UP000055019"/>
    </source>
</evidence>
<feature type="region of interest" description="Disordered" evidence="1">
    <location>
        <begin position="38"/>
        <end position="58"/>
    </location>
</feature>
<accession>A0A158J7J1</accession>
<dbReference type="AlphaFoldDB" id="A0A158J7J1"/>
<reference evidence="2" key="1">
    <citation type="submission" date="2016-01" db="EMBL/GenBank/DDBJ databases">
        <authorList>
            <person name="Peeters C."/>
        </authorList>
    </citation>
    <scope>NUCLEOTIDE SEQUENCE [LARGE SCALE GENOMIC DNA]</scope>
    <source>
        <strain evidence="2">LMG 29317</strain>
    </source>
</reference>
<dbReference type="Proteomes" id="UP000055019">
    <property type="component" value="Unassembled WGS sequence"/>
</dbReference>